<gene>
    <name evidence="2" type="ordered locus">XF_0622</name>
</gene>
<dbReference type="KEGG" id="xfa:XF_0622"/>
<reference evidence="2 3" key="1">
    <citation type="journal article" date="2000" name="Nature">
        <title>The genome sequence of the plant pathogen Xylella fastidiosa.</title>
        <authorList>
            <person name="Simpson A.J."/>
            <person name="Reinach F.C."/>
            <person name="Arruda P."/>
            <person name="Abreu F.A."/>
            <person name="Acencio M."/>
            <person name="Alvarenga R."/>
            <person name="Alves L.M."/>
            <person name="Araya J.E."/>
            <person name="Baia G.S."/>
            <person name="Baptista C.S."/>
            <person name="Barros M.H."/>
            <person name="Bonaccorsi E.D."/>
            <person name="Bordin S."/>
            <person name="Bove J.M."/>
            <person name="Briones M.R."/>
            <person name="Bueno M.R."/>
            <person name="Camargo A.A."/>
            <person name="Camargo L.E."/>
            <person name="Carraro D.M."/>
            <person name="Carrer H."/>
            <person name="Colauto N.B."/>
            <person name="Colombo C."/>
            <person name="Costa F.F."/>
            <person name="Costa M.C."/>
            <person name="Costa-Neto C.M."/>
            <person name="Coutinho L.L."/>
            <person name="Cristofani M."/>
            <person name="Dias-Neto E."/>
            <person name="Docena C."/>
            <person name="El-Dorry H."/>
            <person name="Facincani A.P."/>
            <person name="Ferreira A.J."/>
            <person name="Ferreira V.C."/>
            <person name="Ferro J.A."/>
            <person name="Fraga J.S."/>
            <person name="Franca S.C."/>
            <person name="Franco M.C."/>
            <person name="Frohme M."/>
            <person name="Furlan L.R."/>
            <person name="Garnier M."/>
            <person name="Goldman G.H."/>
            <person name="Goldman M.H."/>
            <person name="Gomes S.L."/>
            <person name="Gruber A."/>
            <person name="Ho P.L."/>
            <person name="Hoheisel J.D."/>
            <person name="Junqueira M.L."/>
            <person name="Kemper E.L."/>
            <person name="Kitajima J.P."/>
            <person name="Krieger J.E."/>
            <person name="Kuramae E.E."/>
            <person name="Laigret F."/>
            <person name="Lambais M.R."/>
            <person name="Leite L.C."/>
            <person name="Lemos E.G."/>
            <person name="Lemos M.V."/>
            <person name="Lopes S.A."/>
            <person name="Lopes C.R."/>
            <person name="Machado J.A."/>
            <person name="Machado M.A."/>
            <person name="Madeira A.M."/>
            <person name="Madeira H.M."/>
            <person name="Marino C.L."/>
            <person name="Marques M.V."/>
            <person name="Martins E.A."/>
            <person name="Martins E.M."/>
            <person name="Matsukuma A.Y."/>
            <person name="Menck C.F."/>
            <person name="Miracca E.C."/>
            <person name="Miyaki C.Y."/>
            <person name="Monteriro-Vitorello C.B."/>
            <person name="Moon D.H."/>
            <person name="Nagai M.A."/>
            <person name="Nascimento A.L."/>
            <person name="Netto L.E."/>
            <person name="Nhani A.Jr."/>
            <person name="Nobrega F.G."/>
            <person name="Nunes L.R."/>
            <person name="Oliveira M.A."/>
            <person name="de Oliveira M.C."/>
            <person name="de Oliveira R.C."/>
            <person name="Palmieri D.A."/>
            <person name="Paris A."/>
            <person name="Peixoto B.R."/>
            <person name="Pereira G.A."/>
            <person name="Pereira H.A.Jr."/>
            <person name="Pesquero J.B."/>
            <person name="Quaggio R.B."/>
            <person name="Roberto P.G."/>
            <person name="Rodrigues V."/>
            <person name="de M Rosa A.J."/>
            <person name="de Rosa V.E.Jr."/>
            <person name="de Sa R.G."/>
            <person name="Santelli R.V."/>
            <person name="Sawasaki H.E."/>
            <person name="da Silva A.C."/>
            <person name="da Silva A.M."/>
            <person name="da Silva F.R."/>
            <person name="da Silva W.A.Jr."/>
            <person name="da Silveira J.F."/>
            <person name="Silvestri M.L."/>
            <person name="Siqueira W.J."/>
            <person name="de Souza A.A."/>
            <person name="de Souza A.P."/>
            <person name="Terenzi M.F."/>
            <person name="Truffi D."/>
            <person name="Tsai S.M."/>
            <person name="Tsuhako M.H."/>
            <person name="Vallada H."/>
            <person name="Van Sluys M.A."/>
            <person name="Verjovski-Almeida S."/>
            <person name="Vettore A.L."/>
            <person name="Zago M.A."/>
            <person name="Zatz M."/>
            <person name="Meidanis J."/>
            <person name="Setubal J.C."/>
        </authorList>
    </citation>
    <scope>NUCLEOTIDE SEQUENCE [LARGE SCALE GENOMIC DNA]</scope>
    <source>
        <strain evidence="2 3">9a5c</strain>
    </source>
</reference>
<sequence length="71" mass="8167">MPARSSTHTPIQRFRLTIRSNPPTTHVVALLHQCNIHRMPSTWRADHATRTTAHHHSNNVHDIKTHCTMTT</sequence>
<dbReference type="PIR" id="E82784">
    <property type="entry name" value="E82784"/>
</dbReference>
<feature type="region of interest" description="Disordered" evidence="1">
    <location>
        <begin position="50"/>
        <end position="71"/>
    </location>
</feature>
<name>Q9PFN5_XYLFA</name>
<evidence type="ECO:0000313" key="3">
    <source>
        <dbReference type="Proteomes" id="UP000000812"/>
    </source>
</evidence>
<dbReference type="HOGENOM" id="CLU_2739173_0_0_6"/>
<organism evidence="2 3">
    <name type="scientific">Xylella fastidiosa (strain 9a5c)</name>
    <dbReference type="NCBI Taxonomy" id="160492"/>
    <lineage>
        <taxon>Bacteria</taxon>
        <taxon>Pseudomonadati</taxon>
        <taxon>Pseudomonadota</taxon>
        <taxon>Gammaproteobacteria</taxon>
        <taxon>Lysobacterales</taxon>
        <taxon>Lysobacteraceae</taxon>
        <taxon>Xylella</taxon>
    </lineage>
</organism>
<protein>
    <submittedName>
        <fullName evidence="2">Uncharacterized protein</fullName>
    </submittedName>
</protein>
<evidence type="ECO:0000313" key="2">
    <source>
        <dbReference type="EMBL" id="AAF83432.1"/>
    </source>
</evidence>
<dbReference type="AlphaFoldDB" id="Q9PFN5"/>
<dbReference type="Proteomes" id="UP000000812">
    <property type="component" value="Chromosome"/>
</dbReference>
<proteinExistence type="predicted"/>
<dbReference type="EMBL" id="AE003849">
    <property type="protein sequence ID" value="AAF83432.1"/>
    <property type="molecule type" value="Genomic_DNA"/>
</dbReference>
<accession>Q9PFN5</accession>
<evidence type="ECO:0000256" key="1">
    <source>
        <dbReference type="SAM" id="MobiDB-lite"/>
    </source>
</evidence>